<reference evidence="1" key="1">
    <citation type="submission" date="2019-01" db="EMBL/GenBank/DDBJ databases">
        <title>Draft genome sequences of three monokaryotic isolates of the white-rot basidiomycete fungus Dichomitus squalens.</title>
        <authorList>
            <consortium name="DOE Joint Genome Institute"/>
            <person name="Lopez S.C."/>
            <person name="Andreopoulos B."/>
            <person name="Pangilinan J."/>
            <person name="Lipzen A."/>
            <person name="Riley R."/>
            <person name="Ahrendt S."/>
            <person name="Ng V."/>
            <person name="Barry K."/>
            <person name="Daum C."/>
            <person name="Grigoriev I.V."/>
            <person name="Hilden K.S."/>
            <person name="Makela M.R."/>
            <person name="de Vries R.P."/>
        </authorList>
    </citation>
    <scope>NUCLEOTIDE SEQUENCE [LARGE SCALE GENOMIC DNA]</scope>
    <source>
        <strain evidence="1">OM18370.1</strain>
    </source>
</reference>
<dbReference type="EMBL" id="ML143404">
    <property type="protein sequence ID" value="TBU30740.1"/>
    <property type="molecule type" value="Genomic_DNA"/>
</dbReference>
<organism evidence="1">
    <name type="scientific">Dichomitus squalens</name>
    <dbReference type="NCBI Taxonomy" id="114155"/>
    <lineage>
        <taxon>Eukaryota</taxon>
        <taxon>Fungi</taxon>
        <taxon>Dikarya</taxon>
        <taxon>Basidiomycota</taxon>
        <taxon>Agaricomycotina</taxon>
        <taxon>Agaricomycetes</taxon>
        <taxon>Polyporales</taxon>
        <taxon>Polyporaceae</taxon>
        <taxon>Dichomitus</taxon>
    </lineage>
</organism>
<dbReference type="PROSITE" id="PS51257">
    <property type="entry name" value="PROKAR_LIPOPROTEIN"/>
    <property type="match status" value="1"/>
</dbReference>
<name>A0A4Q9MS77_9APHY</name>
<sequence>MIRRCIQHKMERNVIWGKSRWGMIMNGWIACTRMFADESRKWYKETRGNGHCEQVFYYMTRRGERWENRAAGQMVTISTWMLQNAANTRGANTSR</sequence>
<protein>
    <submittedName>
        <fullName evidence="1">Uncharacterized protein</fullName>
    </submittedName>
</protein>
<dbReference type="Proteomes" id="UP000292957">
    <property type="component" value="Unassembled WGS sequence"/>
</dbReference>
<accession>A0A4Q9MS77</accession>
<gene>
    <name evidence="1" type="ORF">BD311DRAFT_188132</name>
</gene>
<dbReference type="AlphaFoldDB" id="A0A4Q9MS77"/>
<evidence type="ECO:0000313" key="1">
    <source>
        <dbReference type="EMBL" id="TBU30740.1"/>
    </source>
</evidence>
<proteinExistence type="predicted"/>